<feature type="domain" description="HTH iclR-type" evidence="2">
    <location>
        <begin position="23"/>
        <end position="67"/>
    </location>
</feature>
<dbReference type="RefSeq" id="WP_344722945.1">
    <property type="nucleotide sequence ID" value="NZ_BAAAUS010000016.1"/>
</dbReference>
<gene>
    <name evidence="3" type="ORF">ACFSJD_39355</name>
</gene>
<name>A0ABW4F7M1_9PSEU</name>
<dbReference type="SUPFAM" id="SSF46785">
    <property type="entry name" value="Winged helix' DNA-binding domain"/>
    <property type="match status" value="1"/>
</dbReference>
<dbReference type="InterPro" id="IPR005471">
    <property type="entry name" value="Tscrpt_reg_IclR_N"/>
</dbReference>
<dbReference type="CDD" id="cd00090">
    <property type="entry name" value="HTH_ARSR"/>
    <property type="match status" value="1"/>
</dbReference>
<dbReference type="EMBL" id="JBHUCO010000068">
    <property type="protein sequence ID" value="MFD1523596.1"/>
    <property type="molecule type" value="Genomic_DNA"/>
</dbReference>
<dbReference type="Gene3D" id="1.10.10.10">
    <property type="entry name" value="Winged helix-like DNA-binding domain superfamily/Winged helix DNA-binding domain"/>
    <property type="match status" value="1"/>
</dbReference>
<organism evidence="3 4">
    <name type="scientific">Pseudonocardia yunnanensis</name>
    <dbReference type="NCBI Taxonomy" id="58107"/>
    <lineage>
        <taxon>Bacteria</taxon>
        <taxon>Bacillati</taxon>
        <taxon>Actinomycetota</taxon>
        <taxon>Actinomycetes</taxon>
        <taxon>Pseudonocardiales</taxon>
        <taxon>Pseudonocardiaceae</taxon>
        <taxon>Pseudonocardia</taxon>
    </lineage>
</organism>
<evidence type="ECO:0000313" key="4">
    <source>
        <dbReference type="Proteomes" id="UP001597114"/>
    </source>
</evidence>
<reference evidence="4" key="1">
    <citation type="journal article" date="2019" name="Int. J. Syst. Evol. Microbiol.">
        <title>The Global Catalogue of Microorganisms (GCM) 10K type strain sequencing project: providing services to taxonomists for standard genome sequencing and annotation.</title>
        <authorList>
            <consortium name="The Broad Institute Genomics Platform"/>
            <consortium name="The Broad Institute Genome Sequencing Center for Infectious Disease"/>
            <person name="Wu L."/>
            <person name="Ma J."/>
        </authorList>
    </citation>
    <scope>NUCLEOTIDE SEQUENCE [LARGE SCALE GENOMIC DNA]</scope>
    <source>
        <strain evidence="4">CCM 7043</strain>
    </source>
</reference>
<evidence type="ECO:0000256" key="1">
    <source>
        <dbReference type="SAM" id="MobiDB-lite"/>
    </source>
</evidence>
<dbReference type="Pfam" id="PF09339">
    <property type="entry name" value="HTH_IclR"/>
    <property type="match status" value="1"/>
</dbReference>
<evidence type="ECO:0000313" key="3">
    <source>
        <dbReference type="EMBL" id="MFD1523596.1"/>
    </source>
</evidence>
<protein>
    <submittedName>
        <fullName evidence="3">Helix-turn-helix transcriptional regulator</fullName>
    </submittedName>
</protein>
<feature type="region of interest" description="Disordered" evidence="1">
    <location>
        <begin position="123"/>
        <end position="143"/>
    </location>
</feature>
<proteinExistence type="predicted"/>
<dbReference type="InterPro" id="IPR036388">
    <property type="entry name" value="WH-like_DNA-bd_sf"/>
</dbReference>
<dbReference type="InterPro" id="IPR011991">
    <property type="entry name" value="ArsR-like_HTH"/>
</dbReference>
<accession>A0ABW4F7M1</accession>
<comment type="caution">
    <text evidence="3">The sequence shown here is derived from an EMBL/GenBank/DDBJ whole genome shotgun (WGS) entry which is preliminary data.</text>
</comment>
<sequence>MNEQTPPAPPTAHDALAVASRRQLLAVLRESETPLDARELARRSGLHVNTVRFHLNVLIEAGFVQQRTGTRPGPGRPQALYASVTPGVQAGGYQLLAEILAGRLEQEGGHNTLPEQAGRAWATTAAGPAAPEVPDPPTPAAASPAVSSSALSVATDRAVALFTELGFEPVAVPATTGSRIELHACPFLDVARRHPGVVCGVHRGLLDATVEGATDGGLTTTLTPFARPGICIADLIPHD</sequence>
<evidence type="ECO:0000259" key="2">
    <source>
        <dbReference type="Pfam" id="PF09339"/>
    </source>
</evidence>
<dbReference type="InterPro" id="IPR036390">
    <property type="entry name" value="WH_DNA-bd_sf"/>
</dbReference>
<dbReference type="Proteomes" id="UP001597114">
    <property type="component" value="Unassembled WGS sequence"/>
</dbReference>
<keyword evidence="4" id="KW-1185">Reference proteome</keyword>